<keyword evidence="3" id="KW-1185">Reference proteome</keyword>
<dbReference type="EMBL" id="QEKW01000017">
    <property type="protein sequence ID" value="PVZ04627.1"/>
    <property type="molecule type" value="Genomic_DNA"/>
</dbReference>
<dbReference type="RefSeq" id="WP_116710616.1">
    <property type="nucleotide sequence ID" value="NZ_QEKW01000017.1"/>
</dbReference>
<sequence length="78" mass="8126">MGVLAIIGAAIGTGSFVVMPLVSVVRRGTVEQQTVASWRAEAEQAAAVRRARHRAAVVAAIPAPRAGTHDQRRSPLAS</sequence>
<dbReference type="AlphaFoldDB" id="A0A2U1EXH1"/>
<keyword evidence="1" id="KW-1133">Transmembrane helix</keyword>
<proteinExistence type="predicted"/>
<evidence type="ECO:0000313" key="2">
    <source>
        <dbReference type="EMBL" id="PVZ04627.1"/>
    </source>
</evidence>
<organism evidence="2 3">
    <name type="scientific">Actinomycetospora cinnamomea</name>
    <dbReference type="NCBI Taxonomy" id="663609"/>
    <lineage>
        <taxon>Bacteria</taxon>
        <taxon>Bacillati</taxon>
        <taxon>Actinomycetota</taxon>
        <taxon>Actinomycetes</taxon>
        <taxon>Pseudonocardiales</taxon>
        <taxon>Pseudonocardiaceae</taxon>
        <taxon>Actinomycetospora</taxon>
    </lineage>
</organism>
<reference evidence="2 3" key="1">
    <citation type="submission" date="2018-04" db="EMBL/GenBank/DDBJ databases">
        <title>Genomic Encyclopedia of Type Strains, Phase IV (KMG-IV): sequencing the most valuable type-strain genomes for metagenomic binning, comparative biology and taxonomic classification.</title>
        <authorList>
            <person name="Goeker M."/>
        </authorList>
    </citation>
    <scope>NUCLEOTIDE SEQUENCE [LARGE SCALE GENOMIC DNA]</scope>
    <source>
        <strain evidence="2 3">DSM 45771</strain>
    </source>
</reference>
<keyword evidence="1" id="KW-0472">Membrane</keyword>
<feature type="transmembrane region" description="Helical" evidence="1">
    <location>
        <begin position="6"/>
        <end position="25"/>
    </location>
</feature>
<protein>
    <submittedName>
        <fullName evidence="2">Uncharacterized protein</fullName>
    </submittedName>
</protein>
<accession>A0A2U1EXH1</accession>
<keyword evidence="1" id="KW-0812">Transmembrane</keyword>
<gene>
    <name evidence="2" type="ORF">C8D89_11780</name>
</gene>
<evidence type="ECO:0000256" key="1">
    <source>
        <dbReference type="SAM" id="Phobius"/>
    </source>
</evidence>
<name>A0A2U1EXH1_9PSEU</name>
<dbReference type="Proteomes" id="UP000245639">
    <property type="component" value="Unassembled WGS sequence"/>
</dbReference>
<evidence type="ECO:0000313" key="3">
    <source>
        <dbReference type="Proteomes" id="UP000245639"/>
    </source>
</evidence>
<comment type="caution">
    <text evidence="2">The sequence shown here is derived from an EMBL/GenBank/DDBJ whole genome shotgun (WGS) entry which is preliminary data.</text>
</comment>